<feature type="compositionally biased region" description="Polar residues" evidence="1">
    <location>
        <begin position="127"/>
        <end position="141"/>
    </location>
</feature>
<reference evidence="2" key="1">
    <citation type="submission" date="2021-05" db="EMBL/GenBank/DDBJ databases">
        <authorList>
            <person name="Alioto T."/>
            <person name="Alioto T."/>
            <person name="Gomez Garrido J."/>
        </authorList>
    </citation>
    <scope>NUCLEOTIDE SEQUENCE</scope>
</reference>
<evidence type="ECO:0000256" key="1">
    <source>
        <dbReference type="SAM" id="MobiDB-lite"/>
    </source>
</evidence>
<feature type="region of interest" description="Disordered" evidence="1">
    <location>
        <begin position="103"/>
        <end position="152"/>
    </location>
</feature>
<organism evidence="2">
    <name type="scientific">Culex pipiens</name>
    <name type="common">House mosquito</name>
    <dbReference type="NCBI Taxonomy" id="7175"/>
    <lineage>
        <taxon>Eukaryota</taxon>
        <taxon>Metazoa</taxon>
        <taxon>Ecdysozoa</taxon>
        <taxon>Arthropoda</taxon>
        <taxon>Hexapoda</taxon>
        <taxon>Insecta</taxon>
        <taxon>Pterygota</taxon>
        <taxon>Neoptera</taxon>
        <taxon>Endopterygota</taxon>
        <taxon>Diptera</taxon>
        <taxon>Nematocera</taxon>
        <taxon>Culicoidea</taxon>
        <taxon>Culicidae</taxon>
        <taxon>Culicinae</taxon>
        <taxon>Culicini</taxon>
        <taxon>Culex</taxon>
        <taxon>Culex</taxon>
    </lineage>
</organism>
<name>A0A8D8BY07_CULPI</name>
<dbReference type="EMBL" id="HBUE01097409">
    <property type="protein sequence ID" value="CAG6483661.1"/>
    <property type="molecule type" value="Transcribed_RNA"/>
</dbReference>
<evidence type="ECO:0000313" key="2">
    <source>
        <dbReference type="EMBL" id="CAG6483661.1"/>
    </source>
</evidence>
<protein>
    <submittedName>
        <fullName evidence="2">(northern house mosquito) hypothetical protein</fullName>
    </submittedName>
</protein>
<accession>A0A8D8BY07</accession>
<sequence>MFLAEVAHVVDCPQGQRIHRVRSGLDLGVHKQRLTTLHVVTRLTKNVGLFVHRIGVTVLDGSRVVRASANRNDDLLNRPHLAGQLGHEVLVHSVDNCNKITVRSSKPSTPPQPTTHPKFCPFCISPSAPSRTKTPGSSLASRTAKPHPRRPA</sequence>
<proteinExistence type="predicted"/>
<dbReference type="AlphaFoldDB" id="A0A8D8BY07"/>